<dbReference type="SUPFAM" id="SSF47384">
    <property type="entry name" value="Homodimeric domain of signal transducing histidine kinase"/>
    <property type="match status" value="1"/>
</dbReference>
<evidence type="ECO:0000256" key="1">
    <source>
        <dbReference type="ARBA" id="ARBA00000085"/>
    </source>
</evidence>
<gene>
    <name evidence="10" type="primary">tcrY</name>
    <name evidence="10" type="ORF">NCTC10571_00510</name>
</gene>
<sequence length="419" mass="47889">MNVIKKLRRKFILISTATVTIIVIGALSLVTSVAYIRINAQIDSFLIYISQNNGRISEHKLPPNTTWFSETDWTGDTPDFPYQLRYFSVLVDDQNYIKEINIKNIAAFTETEAIQYAQMAVQKDKSNGIFKKDRASYAYQITKLPNNDTLIVIMDCTRDMAIIQDFIQDSIELGLVCIILYIIILAILSKLAIKPFIRNMENQKRFITNAGHELKTPIAIISANTEAIELINGKNQWTENILKQIQRLSKLINELITLSKMSEYSTENLCFTSTNFSEITIEVAKSFQQMATDQEKSLKYQVKPDVSILSEYKYLYELVNILIDNAVKYCDDKGLVEVKLSQSKKTVTLSVTNDYIDGKNIDYSRFFERFYREDTSHSSEKAGYGIGLSIAEELVKLLKGTIKVSYNKGKITFIVKFTN</sequence>
<dbReference type="SMART" id="SM00387">
    <property type="entry name" value="HATPase_c"/>
    <property type="match status" value="1"/>
</dbReference>
<dbReference type="InterPro" id="IPR003661">
    <property type="entry name" value="HisK_dim/P_dom"/>
</dbReference>
<evidence type="ECO:0000256" key="3">
    <source>
        <dbReference type="ARBA" id="ARBA00012438"/>
    </source>
</evidence>
<evidence type="ECO:0000256" key="4">
    <source>
        <dbReference type="ARBA" id="ARBA00022553"/>
    </source>
</evidence>
<feature type="domain" description="Histidine kinase" evidence="9">
    <location>
        <begin position="209"/>
        <end position="419"/>
    </location>
</feature>
<dbReference type="Pfam" id="PF02518">
    <property type="entry name" value="HATPase_c"/>
    <property type="match status" value="1"/>
</dbReference>
<dbReference type="EC" id="2.7.13.3" evidence="3"/>
<dbReference type="Gene3D" id="3.30.565.10">
    <property type="entry name" value="Histidine kinase-like ATPase, C-terminal domain"/>
    <property type="match status" value="1"/>
</dbReference>
<keyword evidence="7" id="KW-0902">Two-component regulatory system</keyword>
<keyword evidence="8" id="KW-0472">Membrane</keyword>
<dbReference type="GeneID" id="62777865"/>
<feature type="transmembrane region" description="Helical" evidence="8">
    <location>
        <begin position="173"/>
        <end position="193"/>
    </location>
</feature>
<dbReference type="Proteomes" id="UP000255234">
    <property type="component" value="Unassembled WGS sequence"/>
</dbReference>
<name>A0A378NPN7_9FIRM</name>
<evidence type="ECO:0000256" key="6">
    <source>
        <dbReference type="ARBA" id="ARBA00022777"/>
    </source>
</evidence>
<dbReference type="SUPFAM" id="SSF55874">
    <property type="entry name" value="ATPase domain of HSP90 chaperone/DNA topoisomerase II/histidine kinase"/>
    <property type="match status" value="1"/>
</dbReference>
<dbReference type="GO" id="GO:0016036">
    <property type="term" value="P:cellular response to phosphate starvation"/>
    <property type="evidence" value="ECO:0007669"/>
    <property type="project" value="TreeGrafter"/>
</dbReference>
<feature type="transmembrane region" description="Helical" evidence="8">
    <location>
        <begin position="12"/>
        <end position="36"/>
    </location>
</feature>
<evidence type="ECO:0000256" key="2">
    <source>
        <dbReference type="ARBA" id="ARBA00004370"/>
    </source>
</evidence>
<reference evidence="10 11" key="1">
    <citation type="submission" date="2018-06" db="EMBL/GenBank/DDBJ databases">
        <authorList>
            <consortium name="Pathogen Informatics"/>
            <person name="Doyle S."/>
        </authorList>
    </citation>
    <scope>NUCLEOTIDE SEQUENCE [LARGE SCALE GENOMIC DNA]</scope>
    <source>
        <strain evidence="10 11">NCTC10571</strain>
    </source>
</reference>
<dbReference type="GO" id="GO:0005886">
    <property type="term" value="C:plasma membrane"/>
    <property type="evidence" value="ECO:0007669"/>
    <property type="project" value="TreeGrafter"/>
</dbReference>
<keyword evidence="8" id="KW-1133">Transmembrane helix</keyword>
<dbReference type="CDD" id="cd00075">
    <property type="entry name" value="HATPase"/>
    <property type="match status" value="1"/>
</dbReference>
<dbReference type="RefSeq" id="WP_008538766.1">
    <property type="nucleotide sequence ID" value="NZ_UGPP01000001.1"/>
</dbReference>
<dbReference type="InterPro" id="IPR050351">
    <property type="entry name" value="BphY/WalK/GraS-like"/>
</dbReference>
<comment type="catalytic activity">
    <reaction evidence="1">
        <text>ATP + protein L-histidine = ADP + protein N-phospho-L-histidine.</text>
        <dbReference type="EC" id="2.7.13.3"/>
    </reaction>
</comment>
<evidence type="ECO:0000256" key="8">
    <source>
        <dbReference type="SAM" id="Phobius"/>
    </source>
</evidence>
<evidence type="ECO:0000256" key="7">
    <source>
        <dbReference type="ARBA" id="ARBA00023012"/>
    </source>
</evidence>
<dbReference type="PANTHER" id="PTHR45453:SF1">
    <property type="entry name" value="PHOSPHATE REGULON SENSOR PROTEIN PHOR"/>
    <property type="match status" value="1"/>
</dbReference>
<dbReference type="AlphaFoldDB" id="A0A378NPN7"/>
<dbReference type="GO" id="GO:0004721">
    <property type="term" value="F:phosphoprotein phosphatase activity"/>
    <property type="evidence" value="ECO:0007669"/>
    <property type="project" value="TreeGrafter"/>
</dbReference>
<dbReference type="InterPro" id="IPR036097">
    <property type="entry name" value="HisK_dim/P_sf"/>
</dbReference>
<protein>
    <recommendedName>
        <fullName evidence="3">histidine kinase</fullName>
        <ecNumber evidence="3">2.7.13.3</ecNumber>
    </recommendedName>
</protein>
<keyword evidence="4" id="KW-0597">Phosphoprotein</keyword>
<proteinExistence type="predicted"/>
<dbReference type="Pfam" id="PF00512">
    <property type="entry name" value="HisKA"/>
    <property type="match status" value="1"/>
</dbReference>
<dbReference type="Gene3D" id="1.10.287.130">
    <property type="match status" value="1"/>
</dbReference>
<accession>A0A378NPN7</accession>
<dbReference type="PROSITE" id="PS50109">
    <property type="entry name" value="HIS_KIN"/>
    <property type="match status" value="1"/>
</dbReference>
<organism evidence="10 11">
    <name type="scientific">Megamonas hypermegale</name>
    <dbReference type="NCBI Taxonomy" id="158847"/>
    <lineage>
        <taxon>Bacteria</taxon>
        <taxon>Bacillati</taxon>
        <taxon>Bacillota</taxon>
        <taxon>Negativicutes</taxon>
        <taxon>Selenomonadales</taxon>
        <taxon>Selenomonadaceae</taxon>
        <taxon>Megamonas</taxon>
    </lineage>
</organism>
<evidence type="ECO:0000313" key="10">
    <source>
        <dbReference type="EMBL" id="STY70374.1"/>
    </source>
</evidence>
<dbReference type="EMBL" id="UGPP01000001">
    <property type="protein sequence ID" value="STY70374.1"/>
    <property type="molecule type" value="Genomic_DNA"/>
</dbReference>
<dbReference type="SMART" id="SM00388">
    <property type="entry name" value="HisKA"/>
    <property type="match status" value="1"/>
</dbReference>
<dbReference type="GO" id="GO:0000155">
    <property type="term" value="F:phosphorelay sensor kinase activity"/>
    <property type="evidence" value="ECO:0007669"/>
    <property type="project" value="InterPro"/>
</dbReference>
<keyword evidence="6 10" id="KW-0418">Kinase</keyword>
<dbReference type="PANTHER" id="PTHR45453">
    <property type="entry name" value="PHOSPHATE REGULON SENSOR PROTEIN PHOR"/>
    <property type="match status" value="1"/>
</dbReference>
<evidence type="ECO:0000259" key="9">
    <source>
        <dbReference type="PROSITE" id="PS50109"/>
    </source>
</evidence>
<dbReference type="InterPro" id="IPR036890">
    <property type="entry name" value="HATPase_C_sf"/>
</dbReference>
<dbReference type="InterPro" id="IPR005467">
    <property type="entry name" value="His_kinase_dom"/>
</dbReference>
<keyword evidence="8" id="KW-0812">Transmembrane</keyword>
<dbReference type="CDD" id="cd00082">
    <property type="entry name" value="HisKA"/>
    <property type="match status" value="1"/>
</dbReference>
<evidence type="ECO:0000313" key="11">
    <source>
        <dbReference type="Proteomes" id="UP000255234"/>
    </source>
</evidence>
<keyword evidence="5 10" id="KW-0808">Transferase</keyword>
<evidence type="ECO:0000256" key="5">
    <source>
        <dbReference type="ARBA" id="ARBA00022679"/>
    </source>
</evidence>
<dbReference type="InterPro" id="IPR003594">
    <property type="entry name" value="HATPase_dom"/>
</dbReference>
<comment type="subcellular location">
    <subcellularLocation>
        <location evidence="2">Membrane</location>
    </subcellularLocation>
</comment>